<dbReference type="STRING" id="4999.A0A1Y1UF73"/>
<feature type="region of interest" description="Disordered" evidence="4">
    <location>
        <begin position="1900"/>
        <end position="1971"/>
    </location>
</feature>
<keyword evidence="3" id="KW-0539">Nucleus</keyword>
<feature type="compositionally biased region" description="Basic and acidic residues" evidence="4">
    <location>
        <begin position="1267"/>
        <end position="1280"/>
    </location>
</feature>
<sequence length="1971" mass="204381">MLDSNSFGALDMDQNAEAGPSRRRMDGDEVDADWLRLVKTNHDVYVRVSDKVDVGSLPQECNLMAISNLYDLLIVGSNTDIRIHRLSDVHKLLEDTPKDASPTSTPAYTVPLPSRPIWIRLAMREERLIVGLEGRGVQMFRLSDIVGGNTTPYHTFSDGLPNHLLDILPNPAPSNEELSHHVAFLSSNSLIFGNLETCRQASPINGPFSAASWSAKGKQIVVGTSEARLVQYTPDGTPKAEIPPPPELEEGFQAVFIQWLENDLFFVGYANPSGQLDDPLDIYIIHRQRSTFFFTKFFDPNDVLGLQGRSSLYRHFASLKAWGSDTKHLAFMISGLASEIGVMRGRDSEQPSEPPQWELLILDETSRGVMPAAKAGRDDTSVLGLALDLTTSKPIIRGIQGGIELPELPPPPRVIAYSQEGFIVSFNVQYESAGSYPGMLKPSQLPSQTRTSETPDTTMDTGIDTLDALAENPELPEASGLSGFGASSFGSAFGSTSQSDGVPTGTSASDQSTKASSPFSQFGSSAFGQTTTPSGTPAKPPPVQAFGQSGFGAFATSTTPTGSSSSTFGQSAFVSASSTTPAKSPATAFGQPAFGQSAFGQSTTPSGTPAKTTSSAFGQTALAGSSDGSVRPTFGQSTFGQTSSNASPAFGPISSSSAFGQSAFGQAPKPAFGSSPFSASAPHSDSVPSAFGQTTSPSPSSSAFGQAALSTSAFGKSAFGPVASTSAFGQASGPSSSSPSAFGSSSFGKPATTQSPQTGSSPAAFGSSSFGQSASLGPSSTFGQSTFGQSGKPNPFGQSAFGQSSGSSGSAFGAIPSSSSSLGFGAFSNSKSGTVFGFGAKPSDHAGSSGVSSTPQASPFGGGSSASAFGSAGAFGSGPSPFTTPAPAVFGGHQDPGQPTRSGTVTKSEPTPEPEPVVKSDPSPPLPVSPVRSPTTSSLSPKPEPVEDDFGFGGFASALSTNTSVPGLADSPPSSPKGQSGKPPGLEDDDSPPASPQDTTDRPAVLASAAPTSSFIKPATAFAGATSSGFGAFGAQTKSTGAVNAFSSSSSSGPASAPPSAFGTSSLGKPSAPSTGSAFGQSAFGKPSVPSAGPAFGQSAFGKPSMPTAVGQQSASTQSAFGSPAASGAITGGFGAFASKSTEKNDGKPVFGGFGGFASAATGGKSAFAVSGGTGRSSSSIFGPSTSESPAVKLKEERKNPESTDTPSLKAVPGPSRLASDSESGSEASSDEAATSPQQAAAGELPVGTSEALPREEVSTIDGTLSNREKSDAIDAKSDQDGVAGALSDEDADEEGFDEDDYDEDEVDYEDEDEDEEEYDEEEEEEEEEEEYDEEDEPADEEVEDDEVARNGGSETSDDAAAQGTHLRRHSSSVEPDLPSIVEEEEGPEEEAEEESATRKSPKSPPPWFTKPSADASSANSLFSRIGPTPNQPLFGSNQKNLGSFGLKHAARTSSPLGTNPPSVPSIHETSTPPESPAAVAAPNIVDQRKPGSGLGLGRPGAQPVAAATTTSAPFSFGDLGKSTATIATPLPSAAPPPVPKEFTISSRVPHKRPTPSRSTGQKTMSAVLERMILEMSDDIDSVKDMLQSNKDYHAKFDIPGFAKLSLANISEHKAIPFTSLKDMPAIVSDISAQLRHGTESNQLASEKMAELQSQMLKSDMKTGQVDRYLDARKDPDLVARNKAGDPSPDQAAITLKLESSISEIESQMRRLRKSLDRLHDRPSTEDRARARNESLGELRRSYQKVELAIRDQLDNVDDLADRIAQIKFTTPPRFHTPEKASPGPLARRSRTSMTPSLHVQEYHIPEAIMREMKQDERSRAEWNVILDRIKEVPLIDMYELQGRRRPINMDDLPEPGTYVAEIKAEPSAATSSVDHPPPAAPSFSGFGGISFSLDAGVPASVARSGHSGRGGAGGSRRSHASAPKLHSSGTAPTLGDSSASLFGSFNPPPTDQPKGKDAPSGFVSFSGFGK</sequence>
<dbReference type="PANTHER" id="PTHR48125:SF10">
    <property type="entry name" value="OS12G0136300 PROTEIN"/>
    <property type="match status" value="1"/>
</dbReference>
<feature type="domain" description="Nucleoporin Nup159/Nup146 N-terminal" evidence="5">
    <location>
        <begin position="60"/>
        <end position="409"/>
    </location>
</feature>
<gene>
    <name evidence="6" type="ORF">BD324DRAFT_652063</name>
</gene>
<feature type="region of interest" description="Disordered" evidence="4">
    <location>
        <begin position="1"/>
        <end position="26"/>
    </location>
</feature>
<dbReference type="EMBL" id="NBSH01000009">
    <property type="protein sequence ID" value="ORX36164.1"/>
    <property type="molecule type" value="Genomic_DNA"/>
</dbReference>
<feature type="region of interest" description="Disordered" evidence="4">
    <location>
        <begin position="494"/>
        <end position="705"/>
    </location>
</feature>
<feature type="compositionally biased region" description="Acidic residues" evidence="4">
    <location>
        <begin position="1382"/>
        <end position="1395"/>
    </location>
</feature>
<dbReference type="InterPro" id="IPR039462">
    <property type="entry name" value="Nup159/Nup146_N"/>
</dbReference>
<feature type="region of interest" description="Disordered" evidence="4">
    <location>
        <begin position="1043"/>
        <end position="1125"/>
    </location>
</feature>
<dbReference type="InParanoid" id="A0A1Y1UF73"/>
<feature type="compositionally biased region" description="Polar residues" evidence="4">
    <location>
        <begin position="598"/>
        <end position="647"/>
    </location>
</feature>
<dbReference type="RefSeq" id="XP_021870293.1">
    <property type="nucleotide sequence ID" value="XM_022018432.1"/>
</dbReference>
<keyword evidence="7" id="KW-1185">Reference proteome</keyword>
<comment type="subcellular location">
    <subcellularLocation>
        <location evidence="1">Nucleus</location>
    </subcellularLocation>
</comment>
<feature type="region of interest" description="Disordered" evidence="4">
    <location>
        <begin position="725"/>
        <end position="813"/>
    </location>
</feature>
<dbReference type="GO" id="GO:0005634">
    <property type="term" value="C:nucleus"/>
    <property type="evidence" value="ECO:0007669"/>
    <property type="project" value="UniProtKB-SubCell"/>
</dbReference>
<dbReference type="OrthoDB" id="248320at2759"/>
<feature type="compositionally biased region" description="Acidic residues" evidence="4">
    <location>
        <begin position="1288"/>
        <end position="1347"/>
    </location>
</feature>
<feature type="compositionally biased region" description="Polar residues" evidence="4">
    <location>
        <begin position="781"/>
        <end position="792"/>
    </location>
</feature>
<dbReference type="GeneID" id="33560241"/>
<feature type="region of interest" description="Disordered" evidence="4">
    <location>
        <begin position="436"/>
        <end position="461"/>
    </location>
</feature>
<feature type="compositionally biased region" description="Polar residues" evidence="4">
    <location>
        <begin position="897"/>
        <end position="909"/>
    </location>
</feature>
<evidence type="ECO:0000313" key="7">
    <source>
        <dbReference type="Proteomes" id="UP000193218"/>
    </source>
</evidence>
<organism evidence="6 7">
    <name type="scientific">Kockovaella imperatae</name>
    <dbReference type="NCBI Taxonomy" id="4999"/>
    <lineage>
        <taxon>Eukaryota</taxon>
        <taxon>Fungi</taxon>
        <taxon>Dikarya</taxon>
        <taxon>Basidiomycota</taxon>
        <taxon>Agaricomycotina</taxon>
        <taxon>Tremellomycetes</taxon>
        <taxon>Tremellales</taxon>
        <taxon>Cuniculitremaceae</taxon>
        <taxon>Kockovaella</taxon>
    </lineage>
</organism>
<feature type="compositionally biased region" description="Basic and acidic residues" evidence="4">
    <location>
        <begin position="1193"/>
        <end position="1202"/>
    </location>
</feature>
<feature type="compositionally biased region" description="Low complexity" evidence="4">
    <location>
        <begin position="1043"/>
        <end position="1066"/>
    </location>
</feature>
<evidence type="ECO:0000256" key="1">
    <source>
        <dbReference type="ARBA" id="ARBA00004123"/>
    </source>
</evidence>
<feature type="compositionally biased region" description="Low complexity" evidence="4">
    <location>
        <begin position="726"/>
        <end position="751"/>
    </location>
</feature>
<feature type="compositionally biased region" description="Low complexity" evidence="4">
    <location>
        <begin position="654"/>
        <end position="682"/>
    </location>
</feature>
<dbReference type="InterPro" id="IPR015943">
    <property type="entry name" value="WD40/YVTN_repeat-like_dom_sf"/>
</dbReference>
<reference evidence="6 7" key="1">
    <citation type="submission" date="2017-03" db="EMBL/GenBank/DDBJ databases">
        <title>Widespread Adenine N6-methylation of Active Genes in Fungi.</title>
        <authorList>
            <consortium name="DOE Joint Genome Institute"/>
            <person name="Mondo S.J."/>
            <person name="Dannebaum R.O."/>
            <person name="Kuo R.C."/>
            <person name="Louie K.B."/>
            <person name="Bewick A.J."/>
            <person name="Labutti K."/>
            <person name="Haridas S."/>
            <person name="Kuo A."/>
            <person name="Salamov A."/>
            <person name="Ahrendt S.R."/>
            <person name="Lau R."/>
            <person name="Bowen B.P."/>
            <person name="Lipzen A."/>
            <person name="Sullivan W."/>
            <person name="Andreopoulos W.B."/>
            <person name="Clum A."/>
            <person name="Lindquist E."/>
            <person name="Daum C."/>
            <person name="Northen T.R."/>
            <person name="Ramamoorthy G."/>
            <person name="Schmitz R.J."/>
            <person name="Gryganskyi A."/>
            <person name="Culley D."/>
            <person name="Magnuson J."/>
            <person name="James T.Y."/>
            <person name="O'Malley M.A."/>
            <person name="Stajich J.E."/>
            <person name="Spatafora J.W."/>
            <person name="Visel A."/>
            <person name="Grigoriev I.V."/>
        </authorList>
    </citation>
    <scope>NUCLEOTIDE SEQUENCE [LARGE SCALE GENOMIC DNA]</scope>
    <source>
        <strain evidence="6 7">NRRL Y-17943</strain>
    </source>
</reference>
<feature type="compositionally biased region" description="Low complexity" evidence="4">
    <location>
        <begin position="796"/>
        <end position="813"/>
    </location>
</feature>
<dbReference type="Gene3D" id="2.130.10.10">
    <property type="entry name" value="YVTN repeat-like/Quinoprotein amine dehydrogenase"/>
    <property type="match status" value="1"/>
</dbReference>
<feature type="compositionally biased region" description="Polar residues" evidence="4">
    <location>
        <begin position="1452"/>
        <end position="1461"/>
    </location>
</feature>
<feature type="region of interest" description="Disordered" evidence="4">
    <location>
        <begin position="1543"/>
        <end position="1563"/>
    </location>
</feature>
<feature type="compositionally biased region" description="Low complexity" evidence="4">
    <location>
        <begin position="551"/>
        <end position="588"/>
    </location>
</feature>
<feature type="compositionally biased region" description="Polar residues" evidence="4">
    <location>
        <begin position="1110"/>
        <end position="1121"/>
    </location>
</feature>
<feature type="compositionally biased region" description="Polar residues" evidence="4">
    <location>
        <begin position="444"/>
        <end position="460"/>
    </location>
</feature>
<evidence type="ECO:0000313" key="6">
    <source>
        <dbReference type="EMBL" id="ORX36164.1"/>
    </source>
</evidence>
<feature type="region of interest" description="Disordered" evidence="4">
    <location>
        <begin position="1773"/>
        <end position="1797"/>
    </location>
</feature>
<feature type="compositionally biased region" description="Low complexity" evidence="4">
    <location>
        <begin position="1219"/>
        <end position="1236"/>
    </location>
</feature>
<feature type="compositionally biased region" description="Low complexity" evidence="4">
    <location>
        <begin position="865"/>
        <end position="881"/>
    </location>
</feature>
<evidence type="ECO:0000259" key="5">
    <source>
        <dbReference type="Pfam" id="PF16755"/>
    </source>
</evidence>
<dbReference type="SUPFAM" id="SSF117289">
    <property type="entry name" value="Nucleoporin domain"/>
    <property type="match status" value="1"/>
</dbReference>
<dbReference type="Pfam" id="PF16755">
    <property type="entry name" value="Beta-prop_NUP159_NUP214"/>
    <property type="match status" value="1"/>
</dbReference>
<proteinExistence type="predicted"/>
<comment type="caution">
    <text evidence="6">The sequence shown here is derived from an EMBL/GenBank/DDBJ whole genome shotgun (WGS) entry which is preliminary data.</text>
</comment>
<accession>A0A1Y1UF73</accession>
<feature type="region of interest" description="Disordered" evidence="4">
    <location>
        <begin position="835"/>
        <end position="1011"/>
    </location>
</feature>
<feature type="compositionally biased region" description="Polar residues" evidence="4">
    <location>
        <begin position="500"/>
        <end position="535"/>
    </location>
</feature>
<protein>
    <recommendedName>
        <fullName evidence="5">Nucleoporin Nup159/Nup146 N-terminal domain-containing protein</fullName>
    </recommendedName>
</protein>
<feature type="compositionally biased region" description="Polar residues" evidence="4">
    <location>
        <begin position="1176"/>
        <end position="1189"/>
    </location>
</feature>
<feature type="region of interest" description="Disordered" evidence="4">
    <location>
        <begin position="1165"/>
        <end position="1507"/>
    </location>
</feature>
<evidence type="ECO:0000256" key="3">
    <source>
        <dbReference type="ARBA" id="ARBA00023242"/>
    </source>
</evidence>
<evidence type="ECO:0000256" key="2">
    <source>
        <dbReference type="ARBA" id="ARBA00022448"/>
    </source>
</evidence>
<feature type="compositionally biased region" description="Low complexity" evidence="4">
    <location>
        <begin position="759"/>
        <end position="780"/>
    </location>
</feature>
<feature type="compositionally biased region" description="Low complexity" evidence="4">
    <location>
        <begin position="929"/>
        <end position="941"/>
    </location>
</feature>
<feature type="compositionally biased region" description="Polar residues" evidence="4">
    <location>
        <begin position="691"/>
        <end position="705"/>
    </location>
</feature>
<name>A0A1Y1UF73_9TREE</name>
<keyword evidence="2" id="KW-0813">Transport</keyword>
<dbReference type="Proteomes" id="UP000193218">
    <property type="component" value="Unassembled WGS sequence"/>
</dbReference>
<dbReference type="PANTHER" id="PTHR48125">
    <property type="entry name" value="LP07818P1"/>
    <property type="match status" value="1"/>
</dbReference>
<feature type="compositionally biased region" description="Polar residues" evidence="4">
    <location>
        <begin position="1432"/>
        <end position="1442"/>
    </location>
</feature>
<evidence type="ECO:0000256" key="4">
    <source>
        <dbReference type="SAM" id="MobiDB-lite"/>
    </source>
</evidence>
<feature type="compositionally biased region" description="Polar residues" evidence="4">
    <location>
        <begin position="1928"/>
        <end position="1944"/>
    </location>
</feature>